<dbReference type="AlphaFoldDB" id="A0A7R8CFR6"/>
<evidence type="ECO:0000313" key="2">
    <source>
        <dbReference type="Proteomes" id="UP000675881"/>
    </source>
</evidence>
<proteinExistence type="predicted"/>
<organism evidence="1 2">
    <name type="scientific">Lepeophtheirus salmonis</name>
    <name type="common">Salmon louse</name>
    <name type="synonym">Caligus salmonis</name>
    <dbReference type="NCBI Taxonomy" id="72036"/>
    <lineage>
        <taxon>Eukaryota</taxon>
        <taxon>Metazoa</taxon>
        <taxon>Ecdysozoa</taxon>
        <taxon>Arthropoda</taxon>
        <taxon>Crustacea</taxon>
        <taxon>Multicrustacea</taxon>
        <taxon>Hexanauplia</taxon>
        <taxon>Copepoda</taxon>
        <taxon>Siphonostomatoida</taxon>
        <taxon>Caligidae</taxon>
        <taxon>Lepeophtheirus</taxon>
    </lineage>
</organism>
<sequence>MLASEYSRDVQRACFTDTILAFLKNKSGISHQSNILMSLKLLEYITEEEELEYNDHIIFIIEQLQLHLSPLKGRIYSSRLLRIASLWQNTSLELYNQLWPLTLMVELTFRLDVSFTSNSKIKITFETMFVKSKARQAHKACKTLASLEVLGALISARHIKYVLNVFVNTHTDQFLCRTRKSLSLGYRNLSYHGRYLLEIECKRSKILLEHLAGKFDTKSVVAISKAENGILNRFRIYWKSIRFVS</sequence>
<evidence type="ECO:0000313" key="1">
    <source>
        <dbReference type="EMBL" id="CAF2808941.1"/>
    </source>
</evidence>
<dbReference type="Proteomes" id="UP000675881">
    <property type="component" value="Chromosome 11"/>
</dbReference>
<keyword evidence="2" id="KW-1185">Reference proteome</keyword>
<accession>A0A7R8CFR6</accession>
<gene>
    <name evidence="1" type="ORF">LSAA_2918</name>
</gene>
<name>A0A7R8CFR6_LEPSM</name>
<protein>
    <submittedName>
        <fullName evidence="1">(salmon louse) hypothetical protein</fullName>
    </submittedName>
</protein>
<reference evidence="1" key="1">
    <citation type="submission" date="2021-02" db="EMBL/GenBank/DDBJ databases">
        <authorList>
            <person name="Bekaert M."/>
        </authorList>
    </citation>
    <scope>NUCLEOTIDE SEQUENCE</scope>
    <source>
        <strain evidence="1">IoA-00</strain>
    </source>
</reference>
<dbReference type="EMBL" id="HG994590">
    <property type="protein sequence ID" value="CAF2808941.1"/>
    <property type="molecule type" value="Genomic_DNA"/>
</dbReference>